<feature type="transmembrane region" description="Helical" evidence="4">
    <location>
        <begin position="21"/>
        <end position="41"/>
    </location>
</feature>
<feature type="domain" description="Glycoside hydrolase family 2 immunoglobulin-like beta-sandwich" evidence="5">
    <location>
        <begin position="233"/>
        <end position="331"/>
    </location>
</feature>
<dbReference type="Proteomes" id="UP001470230">
    <property type="component" value="Unassembled WGS sequence"/>
</dbReference>
<dbReference type="InterPro" id="IPR008979">
    <property type="entry name" value="Galactose-bd-like_sf"/>
</dbReference>
<dbReference type="Pfam" id="PF00703">
    <property type="entry name" value="Glyco_hydro_2"/>
    <property type="match status" value="1"/>
</dbReference>
<dbReference type="InterPro" id="IPR006101">
    <property type="entry name" value="Glyco_hydro_2"/>
</dbReference>
<comment type="caution">
    <text evidence="8">The sequence shown here is derived from an EMBL/GenBank/DDBJ whole genome shotgun (WGS) entry which is preliminary data.</text>
</comment>
<proteinExistence type="inferred from homology"/>
<dbReference type="PANTHER" id="PTHR42732:SF1">
    <property type="entry name" value="BETA-MANNOSIDASE"/>
    <property type="match status" value="1"/>
</dbReference>
<evidence type="ECO:0000256" key="3">
    <source>
        <dbReference type="ARBA" id="ARBA00023295"/>
    </source>
</evidence>
<dbReference type="InterPro" id="IPR006104">
    <property type="entry name" value="Glyco_hydro_2_N"/>
</dbReference>
<accession>A0ABR2L229</accession>
<evidence type="ECO:0000256" key="1">
    <source>
        <dbReference type="ARBA" id="ARBA00007401"/>
    </source>
</evidence>
<reference evidence="8 9" key="1">
    <citation type="submission" date="2024-04" db="EMBL/GenBank/DDBJ databases">
        <title>Tritrichomonas musculus Genome.</title>
        <authorList>
            <person name="Alves-Ferreira E."/>
            <person name="Grigg M."/>
            <person name="Lorenzi H."/>
            <person name="Galac M."/>
        </authorList>
    </citation>
    <scope>NUCLEOTIDE SEQUENCE [LARGE SCALE GENOMIC DNA]</scope>
    <source>
        <strain evidence="8 9">EAF2021</strain>
    </source>
</reference>
<protein>
    <recommendedName>
        <fullName evidence="10">Beta-galactosidase</fullName>
    </recommendedName>
</protein>
<keyword evidence="2" id="KW-0378">Hydrolase</keyword>
<dbReference type="InterPro" id="IPR017853">
    <property type="entry name" value="GH"/>
</dbReference>
<dbReference type="SUPFAM" id="SSF49303">
    <property type="entry name" value="beta-Galactosidase/glucuronidase domain"/>
    <property type="match status" value="1"/>
</dbReference>
<keyword evidence="3" id="KW-0326">Glycosidase</keyword>
<gene>
    <name evidence="8" type="ORF">M9Y10_014980</name>
</gene>
<dbReference type="SUPFAM" id="SSF51445">
    <property type="entry name" value="(Trans)glycosidases"/>
    <property type="match status" value="1"/>
</dbReference>
<organism evidence="8 9">
    <name type="scientific">Tritrichomonas musculus</name>
    <dbReference type="NCBI Taxonomy" id="1915356"/>
    <lineage>
        <taxon>Eukaryota</taxon>
        <taxon>Metamonada</taxon>
        <taxon>Parabasalia</taxon>
        <taxon>Tritrichomonadida</taxon>
        <taxon>Tritrichomonadidae</taxon>
        <taxon>Tritrichomonas</taxon>
    </lineage>
</organism>
<dbReference type="EMBL" id="JAPFFF010000002">
    <property type="protein sequence ID" value="KAK8897046.1"/>
    <property type="molecule type" value="Genomic_DNA"/>
</dbReference>
<dbReference type="Pfam" id="PF02836">
    <property type="entry name" value="Glyco_hydro_2_C"/>
    <property type="match status" value="1"/>
</dbReference>
<keyword evidence="4" id="KW-0472">Membrane</keyword>
<dbReference type="InterPro" id="IPR051913">
    <property type="entry name" value="GH2_Domain-Containing"/>
</dbReference>
<keyword evidence="4" id="KW-0812">Transmembrane</keyword>
<dbReference type="Gene3D" id="2.60.40.10">
    <property type="entry name" value="Immunoglobulins"/>
    <property type="match status" value="2"/>
</dbReference>
<dbReference type="InterPro" id="IPR006103">
    <property type="entry name" value="Glyco_hydro_2_cat"/>
</dbReference>
<feature type="domain" description="Glycosyl hydrolases family 2 sugar binding" evidence="7">
    <location>
        <begin position="119"/>
        <end position="216"/>
    </location>
</feature>
<evidence type="ECO:0000313" key="8">
    <source>
        <dbReference type="EMBL" id="KAK8897046.1"/>
    </source>
</evidence>
<dbReference type="SUPFAM" id="SSF49785">
    <property type="entry name" value="Galactose-binding domain-like"/>
    <property type="match status" value="1"/>
</dbReference>
<comment type="similarity">
    <text evidence="1">Belongs to the glycosyl hydrolase 2 family.</text>
</comment>
<evidence type="ECO:0000259" key="5">
    <source>
        <dbReference type="Pfam" id="PF00703"/>
    </source>
</evidence>
<dbReference type="PRINTS" id="PR00132">
    <property type="entry name" value="GLHYDRLASE2"/>
</dbReference>
<evidence type="ECO:0000313" key="9">
    <source>
        <dbReference type="Proteomes" id="UP001470230"/>
    </source>
</evidence>
<dbReference type="InterPro" id="IPR013783">
    <property type="entry name" value="Ig-like_fold"/>
</dbReference>
<evidence type="ECO:0000259" key="7">
    <source>
        <dbReference type="Pfam" id="PF02837"/>
    </source>
</evidence>
<keyword evidence="9" id="KW-1185">Reference proteome</keyword>
<name>A0ABR2L229_9EUKA</name>
<dbReference type="Gene3D" id="3.20.20.80">
    <property type="entry name" value="Glycosidases"/>
    <property type="match status" value="1"/>
</dbReference>
<evidence type="ECO:0008006" key="10">
    <source>
        <dbReference type="Google" id="ProtNLM"/>
    </source>
</evidence>
<dbReference type="Gene3D" id="2.60.120.260">
    <property type="entry name" value="Galactose-binding domain-like"/>
    <property type="match status" value="1"/>
</dbReference>
<evidence type="ECO:0000256" key="2">
    <source>
        <dbReference type="ARBA" id="ARBA00022801"/>
    </source>
</evidence>
<evidence type="ECO:0000256" key="4">
    <source>
        <dbReference type="SAM" id="Phobius"/>
    </source>
</evidence>
<dbReference type="InterPro" id="IPR006102">
    <property type="entry name" value="Ig-like_GH2"/>
</dbReference>
<dbReference type="Pfam" id="PF02837">
    <property type="entry name" value="Glyco_hydro_2_N"/>
    <property type="match status" value="1"/>
</dbReference>
<evidence type="ECO:0000259" key="6">
    <source>
        <dbReference type="Pfam" id="PF02836"/>
    </source>
</evidence>
<sequence length="805" mass="92573">MKNEKNDVSQKIRFEEKSKSSFWRVAIMLLLISIIISIVGFNQQIKEKLLSLYLIHEQLITYDEDNNNLVHWKFTLNISSIDSFNCSQISPKSKNIQVPHTWNNFDGQDGGGDYLRTISAYQTLFQINNTILKQKRRTFIEFGAVNSIATVYLNGHYIGNHTGGFQIFRLDLTDFIQEGDNILTVFADNRKSTSFYPQFADFTFFGGIYRPVKLLFKSNEAHFELNDYGSQGLYITPSIIDDHKGIINIKPLIKSYKNDNSIKYNYQYTIYDRQNNVVKEVTTDSNDFNLTIDNYQKWNGREDPYLYSLTAKLLLNGLNIDKIDSVKFGFRTFSCNHSGFYLNGNRMRLNGVSRHQDRLNKGWAVSHADEIEDIDLITEIGANAVRFAHYQQSQGMFDLCDEKGLIVWVEIPFISMFLNTTESNENLKQILTEMIKQNYNHPCVAMWGLMNEIGIGGESAELYKVIGELNELSKSLDSRMTTSAIFQGTDYNSPLNRFTDIFGYNLYYGWYSGTIKDNDNVIDSIHNVKENPPLALTEYGAECNTKLHSEVPRQNDYSEEYQLSYHMSVYSIIESKNFLWGTYVWNMFDFAADSRNEGGVQGRNNKGLVTYDRKTKKDSFYYYKAKWSKSPFIHICSKRFYERAISTINVTILSNLKSLDVYLNDELVKSFKGDFDTFSVVKINLKNGINVVKAVSEGIEDVAKFKKVDRDNPSYSLPISDEDETMFDHPDGYYSVYDTVGSVLKSEEALNLIKKYYGKPIPSSALMIVKSMKIIRVIRMAGASVFPPERINDINEALNKIPKKL</sequence>
<feature type="domain" description="Glycoside hydrolase family 2 catalytic" evidence="6">
    <location>
        <begin position="337"/>
        <end position="624"/>
    </location>
</feature>
<dbReference type="InterPro" id="IPR036156">
    <property type="entry name" value="Beta-gal/glucu_dom_sf"/>
</dbReference>
<dbReference type="PANTHER" id="PTHR42732">
    <property type="entry name" value="BETA-GALACTOSIDASE"/>
    <property type="match status" value="1"/>
</dbReference>
<keyword evidence="4" id="KW-1133">Transmembrane helix</keyword>